<dbReference type="PANTHER" id="PTHR35271">
    <property type="entry name" value="ABC TRANSPORTER, SUBSTRATE-BINDING LIPOPROTEIN-RELATED"/>
    <property type="match status" value="1"/>
</dbReference>
<comment type="caution">
    <text evidence="1">The sequence shown here is derived from an EMBL/GenBank/DDBJ whole genome shotgun (WGS) entry which is preliminary data.</text>
</comment>
<dbReference type="Pfam" id="PF04392">
    <property type="entry name" value="ABC_sub_bind"/>
    <property type="match status" value="1"/>
</dbReference>
<dbReference type="EMBL" id="BLXX01000014">
    <property type="protein sequence ID" value="GFO61442.1"/>
    <property type="molecule type" value="Genomic_DNA"/>
</dbReference>
<dbReference type="Proteomes" id="UP000556026">
    <property type="component" value="Unassembled WGS sequence"/>
</dbReference>
<dbReference type="InterPro" id="IPR007487">
    <property type="entry name" value="ABC_transpt-TYRBP-like"/>
</dbReference>
<proteinExistence type="predicted"/>
<sequence>MQFLRTLVVGLLLLPLPALAYDVLVLQSLREKSYEEALRGVRRECPASMRTVVLSDYAEIDLTRLLREEHPRLIIAVGDRALEFAERQRSIPVLFMMALQAKVRTGAPVAGVWMLLDPQRYLSIFDTLGTRRVAVLYDPQRTGAYLKRAQLASRRSGIELYAREVRSPKETVAVLESLRGKVDALWMLPDLTAVSTETTEAYFLFSQGERIPVVTFADAYLAMGGAVALSFDRYDIGRQLGGMAQSLLEGTSVEELQTQYPRKVLMKVNDGVLRRFRLALPGGS</sequence>
<keyword evidence="2" id="KW-1185">Reference proteome</keyword>
<protein>
    <submittedName>
        <fullName evidence="1">ABC transporter substrate-binding protein</fullName>
    </submittedName>
</protein>
<dbReference type="RefSeq" id="WP_183356236.1">
    <property type="nucleotide sequence ID" value="NZ_BLXX01000014.1"/>
</dbReference>
<evidence type="ECO:0000313" key="1">
    <source>
        <dbReference type="EMBL" id="GFO61442.1"/>
    </source>
</evidence>
<evidence type="ECO:0000313" key="2">
    <source>
        <dbReference type="Proteomes" id="UP000556026"/>
    </source>
</evidence>
<dbReference type="Gene3D" id="3.40.50.2300">
    <property type="match status" value="2"/>
</dbReference>
<accession>A0A6V8MN87</accession>
<name>A0A6V8MN87_9BACT</name>
<reference evidence="2" key="1">
    <citation type="submission" date="2020-06" db="EMBL/GenBank/DDBJ databases">
        <title>Draft genomic sequence of Geomonas sp. Red330.</title>
        <authorList>
            <person name="Itoh H."/>
            <person name="Zhenxing X."/>
            <person name="Ushijima N."/>
            <person name="Masuda Y."/>
            <person name="Shiratori Y."/>
            <person name="Senoo K."/>
        </authorList>
    </citation>
    <scope>NUCLEOTIDE SEQUENCE [LARGE SCALE GENOMIC DNA]</scope>
    <source>
        <strain evidence="2">Red330</strain>
    </source>
</reference>
<gene>
    <name evidence="1" type="ORF">GMST_37670</name>
</gene>
<organism evidence="1 2">
    <name type="scientific">Geomonas silvestris</name>
    <dbReference type="NCBI Taxonomy" id="2740184"/>
    <lineage>
        <taxon>Bacteria</taxon>
        <taxon>Pseudomonadati</taxon>
        <taxon>Thermodesulfobacteriota</taxon>
        <taxon>Desulfuromonadia</taxon>
        <taxon>Geobacterales</taxon>
        <taxon>Geobacteraceae</taxon>
        <taxon>Geomonas</taxon>
    </lineage>
</organism>
<dbReference type="AlphaFoldDB" id="A0A6V8MN87"/>
<dbReference type="PANTHER" id="PTHR35271:SF1">
    <property type="entry name" value="ABC TRANSPORTER, SUBSTRATE-BINDING LIPOPROTEIN"/>
    <property type="match status" value="1"/>
</dbReference>